<dbReference type="OrthoDB" id="681878at2759"/>
<proteinExistence type="inferred from homology"/>
<evidence type="ECO:0000256" key="6">
    <source>
        <dbReference type="RuleBase" id="RU367018"/>
    </source>
</evidence>
<keyword evidence="9" id="KW-1185">Reference proteome</keyword>
<dbReference type="AlphaFoldDB" id="A0A2T7DCB3"/>
<organism evidence="8 9">
    <name type="scientific">Panicum hallii var. hallii</name>
    <dbReference type="NCBI Taxonomy" id="1504633"/>
    <lineage>
        <taxon>Eukaryota</taxon>
        <taxon>Viridiplantae</taxon>
        <taxon>Streptophyta</taxon>
        <taxon>Embryophyta</taxon>
        <taxon>Tracheophyta</taxon>
        <taxon>Spermatophyta</taxon>
        <taxon>Magnoliopsida</taxon>
        <taxon>Liliopsida</taxon>
        <taxon>Poales</taxon>
        <taxon>Poaceae</taxon>
        <taxon>PACMAD clade</taxon>
        <taxon>Panicoideae</taxon>
        <taxon>Panicodae</taxon>
        <taxon>Paniceae</taxon>
        <taxon>Panicinae</taxon>
        <taxon>Panicum</taxon>
        <taxon>Panicum sect. Panicum</taxon>
    </lineage>
</organism>
<comment type="similarity">
    <text evidence="1 6">Belongs to the FHY3/FAR1 family.</text>
</comment>
<evidence type="ECO:0000313" key="8">
    <source>
        <dbReference type="EMBL" id="PUZ53214.1"/>
    </source>
</evidence>
<evidence type="ECO:0000259" key="7">
    <source>
        <dbReference type="PROSITE" id="PS50966"/>
    </source>
</evidence>
<accession>A0A2T7DCB3</accession>
<dbReference type="InterPro" id="IPR007527">
    <property type="entry name" value="Znf_SWIM"/>
</dbReference>
<dbReference type="GO" id="GO:0006355">
    <property type="term" value="P:regulation of DNA-templated transcription"/>
    <property type="evidence" value="ECO:0007669"/>
    <property type="project" value="UniProtKB-UniRule"/>
</dbReference>
<evidence type="ECO:0000256" key="5">
    <source>
        <dbReference type="PROSITE-ProRule" id="PRU00325"/>
    </source>
</evidence>
<keyword evidence="2 6" id="KW-0479">Metal-binding</keyword>
<keyword evidence="4 6" id="KW-0862">Zinc</keyword>
<keyword evidence="6" id="KW-0539">Nucleus</keyword>
<evidence type="ECO:0000313" key="9">
    <source>
        <dbReference type="Proteomes" id="UP000244336"/>
    </source>
</evidence>
<dbReference type="PANTHER" id="PTHR31669:SF306">
    <property type="entry name" value="PROTEIN FAR1-RELATED SEQUENCE"/>
    <property type="match status" value="1"/>
</dbReference>
<evidence type="ECO:0000256" key="4">
    <source>
        <dbReference type="ARBA" id="ARBA00022833"/>
    </source>
</evidence>
<name>A0A2T7DCB3_9POAL</name>
<reference evidence="8 9" key="1">
    <citation type="submission" date="2018-04" db="EMBL/GenBank/DDBJ databases">
        <title>WGS assembly of Panicum hallii var. hallii HAL2.</title>
        <authorList>
            <person name="Lovell J."/>
            <person name="Jenkins J."/>
            <person name="Lowry D."/>
            <person name="Mamidi S."/>
            <person name="Sreedasyam A."/>
            <person name="Weng X."/>
            <person name="Barry K."/>
            <person name="Bonette J."/>
            <person name="Campitelli B."/>
            <person name="Daum C."/>
            <person name="Gordon S."/>
            <person name="Gould B."/>
            <person name="Lipzen A."/>
            <person name="MacQueen A."/>
            <person name="Palacio-Mejia J."/>
            <person name="Plott C."/>
            <person name="Shakirov E."/>
            <person name="Shu S."/>
            <person name="Yoshinaga Y."/>
            <person name="Zane M."/>
            <person name="Rokhsar D."/>
            <person name="Grimwood J."/>
            <person name="Schmutz J."/>
            <person name="Juenger T."/>
        </authorList>
    </citation>
    <scope>NUCLEOTIDE SEQUENCE [LARGE SCALE GENOMIC DNA]</scope>
    <source>
        <strain evidence="9">cv. HAL2</strain>
    </source>
</reference>
<dbReference type="EMBL" id="CM009753">
    <property type="protein sequence ID" value="PUZ53214.1"/>
    <property type="molecule type" value="Genomic_DNA"/>
</dbReference>
<dbReference type="GO" id="GO:0008270">
    <property type="term" value="F:zinc ion binding"/>
    <property type="evidence" value="ECO:0007669"/>
    <property type="project" value="UniProtKB-UniRule"/>
</dbReference>
<dbReference type="InterPro" id="IPR031052">
    <property type="entry name" value="FHY3/FAR1"/>
</dbReference>
<dbReference type="Gramene" id="PUZ53214">
    <property type="protein sequence ID" value="PUZ53214"/>
    <property type="gene ID" value="GQ55_5G035400"/>
</dbReference>
<comment type="subcellular location">
    <subcellularLocation>
        <location evidence="6">Nucleus</location>
    </subcellularLocation>
</comment>
<dbReference type="GO" id="GO:0005634">
    <property type="term" value="C:nucleus"/>
    <property type="evidence" value="ECO:0007669"/>
    <property type="project" value="UniProtKB-SubCell"/>
</dbReference>
<evidence type="ECO:0000256" key="1">
    <source>
        <dbReference type="ARBA" id="ARBA00005889"/>
    </source>
</evidence>
<dbReference type="PROSITE" id="PS50966">
    <property type="entry name" value="ZF_SWIM"/>
    <property type="match status" value="1"/>
</dbReference>
<evidence type="ECO:0000256" key="3">
    <source>
        <dbReference type="ARBA" id="ARBA00022771"/>
    </source>
</evidence>
<dbReference type="PANTHER" id="PTHR31669">
    <property type="entry name" value="PROTEIN FAR1-RELATED SEQUENCE 10-RELATED"/>
    <property type="match status" value="1"/>
</dbReference>
<dbReference type="Proteomes" id="UP000244336">
    <property type="component" value="Chromosome 5"/>
</dbReference>
<evidence type="ECO:0000256" key="2">
    <source>
        <dbReference type="ARBA" id="ARBA00022723"/>
    </source>
</evidence>
<dbReference type="SMART" id="SM00575">
    <property type="entry name" value="ZnF_PMZ"/>
    <property type="match status" value="1"/>
</dbReference>
<keyword evidence="3 5" id="KW-0863">Zinc-finger</keyword>
<comment type="function">
    <text evidence="6">Putative transcription activator involved in regulating light control of development.</text>
</comment>
<gene>
    <name evidence="8" type="ORF">GQ55_5G035400</name>
</gene>
<dbReference type="InterPro" id="IPR006564">
    <property type="entry name" value="Znf_PMZ"/>
</dbReference>
<sequence length="236" mass="27535">MDISLAGVLRTTSRSESSNSFFNRFIHRKLYFVEFWLRFDTALECQQHEELKADNISIHTTPTLCTPWAVEKQASILYTHKVFRIFQDEVVAARDHCSVLGAIQQDAVKYVTVSDGSTRDRVVQWCTLNIFGSCSCKLFEKIGIPCRHIIMVLRGEKIYELPSSYILKRWETRCKREIVHDDEGNLLEEKPEDADEVEKRKKINCGYSKQDRRFDSKSKEFKRSHGFLGFKCAEHK</sequence>
<protein>
    <recommendedName>
        <fullName evidence="6">Protein FAR1-RELATED SEQUENCE</fullName>
    </recommendedName>
</protein>
<feature type="domain" description="SWIM-type" evidence="7">
    <location>
        <begin position="111"/>
        <end position="157"/>
    </location>
</feature>
<dbReference type="STRING" id="1504633.A0A2T7DCB3"/>
<dbReference type="Pfam" id="PF04434">
    <property type="entry name" value="SWIM"/>
    <property type="match status" value="1"/>
</dbReference>